<dbReference type="GO" id="GO:0004397">
    <property type="term" value="F:histidine ammonia-lyase activity"/>
    <property type="evidence" value="ECO:0007669"/>
    <property type="project" value="UniProtKB-EC"/>
</dbReference>
<dbReference type="InterPro" id="IPR022313">
    <property type="entry name" value="Phe/His_NH3-lyase_AS"/>
</dbReference>
<keyword evidence="4" id="KW-0456">Lyase</keyword>
<dbReference type="InterPro" id="IPR024083">
    <property type="entry name" value="Fumarase/histidase_N"/>
</dbReference>
<protein>
    <recommendedName>
        <fullName evidence="2">histidine ammonia-lyase</fullName>
        <ecNumber evidence="2">4.3.1.3</ecNumber>
    </recommendedName>
</protein>
<dbReference type="EC" id="4.3.1.3" evidence="2"/>
<dbReference type="PROSITE" id="PS00488">
    <property type="entry name" value="PAL_HISTIDASE"/>
    <property type="match status" value="1"/>
</dbReference>
<comment type="catalytic activity">
    <reaction evidence="5">
        <text>L-histidine = trans-urocanate + NH4(+)</text>
        <dbReference type="Rhea" id="RHEA:21232"/>
        <dbReference type="ChEBI" id="CHEBI:17771"/>
        <dbReference type="ChEBI" id="CHEBI:28938"/>
        <dbReference type="ChEBI" id="CHEBI:57595"/>
        <dbReference type="EC" id="4.3.1.3"/>
    </reaction>
</comment>
<dbReference type="NCBIfam" id="NF006871">
    <property type="entry name" value="PRK09367.1"/>
    <property type="match status" value="1"/>
</dbReference>
<dbReference type="InterPro" id="IPR008948">
    <property type="entry name" value="L-Aspartase-like"/>
</dbReference>
<dbReference type="Gene3D" id="1.10.275.10">
    <property type="entry name" value="Fumarase/aspartase (N-terminal domain)"/>
    <property type="match status" value="1"/>
</dbReference>
<dbReference type="PANTHER" id="PTHR10362">
    <property type="entry name" value="HISTIDINE AMMONIA-LYASE"/>
    <property type="match status" value="1"/>
</dbReference>
<evidence type="ECO:0000256" key="4">
    <source>
        <dbReference type="ARBA" id="ARBA00023239"/>
    </source>
</evidence>
<dbReference type="UniPathway" id="UPA00379">
    <property type="reaction ID" value="UER00549"/>
</dbReference>
<reference evidence="6" key="1">
    <citation type="journal article" date="2020" name="Nature">
        <title>Giant virus diversity and host interactions through global metagenomics.</title>
        <authorList>
            <person name="Schulz F."/>
            <person name="Roux S."/>
            <person name="Paez-Espino D."/>
            <person name="Jungbluth S."/>
            <person name="Walsh D.A."/>
            <person name="Denef V.J."/>
            <person name="McMahon K.D."/>
            <person name="Konstantinidis K.T."/>
            <person name="Eloe-Fadrosh E.A."/>
            <person name="Kyrpides N.C."/>
            <person name="Woyke T."/>
        </authorList>
    </citation>
    <scope>NUCLEOTIDE SEQUENCE</scope>
    <source>
        <strain evidence="6">GVMAG-M-3300020192-26</strain>
    </source>
</reference>
<name>A0A6C0CC18_9ZZZZ</name>
<dbReference type="InterPro" id="IPR001106">
    <property type="entry name" value="Aromatic_Lyase"/>
</dbReference>
<evidence type="ECO:0000256" key="5">
    <source>
        <dbReference type="ARBA" id="ARBA00049269"/>
    </source>
</evidence>
<accession>A0A6C0CC18</accession>
<dbReference type="Pfam" id="PF00221">
    <property type="entry name" value="Lyase_aromatic"/>
    <property type="match status" value="1"/>
</dbReference>
<dbReference type="GO" id="GO:0005737">
    <property type="term" value="C:cytoplasm"/>
    <property type="evidence" value="ECO:0007669"/>
    <property type="project" value="InterPro"/>
</dbReference>
<dbReference type="EMBL" id="MN739370">
    <property type="protein sequence ID" value="QHT01370.1"/>
    <property type="molecule type" value="Genomic_DNA"/>
</dbReference>
<dbReference type="AlphaFoldDB" id="A0A6C0CC18"/>
<keyword evidence="3" id="KW-0369">Histidine metabolism</keyword>
<comment type="pathway">
    <text evidence="1">Amino-acid degradation; L-histidine degradation into L-glutamate; N-formimidoyl-L-glutamate from L-histidine: step 1/3.</text>
</comment>
<dbReference type="FunFam" id="1.10.275.10:FF:000005">
    <property type="entry name" value="Histidine ammonia-lyase"/>
    <property type="match status" value="1"/>
</dbReference>
<dbReference type="CDD" id="cd00332">
    <property type="entry name" value="PAL-HAL"/>
    <property type="match status" value="1"/>
</dbReference>
<dbReference type="Gene3D" id="1.20.200.10">
    <property type="entry name" value="Fumarase/aspartase (Central domain)"/>
    <property type="match status" value="1"/>
</dbReference>
<evidence type="ECO:0000256" key="1">
    <source>
        <dbReference type="ARBA" id="ARBA00005113"/>
    </source>
</evidence>
<proteinExistence type="predicted"/>
<dbReference type="GO" id="GO:0019557">
    <property type="term" value="P:L-histidine catabolic process to glutamate and formate"/>
    <property type="evidence" value="ECO:0007669"/>
    <property type="project" value="UniProtKB-UniPathway"/>
</dbReference>
<evidence type="ECO:0000256" key="3">
    <source>
        <dbReference type="ARBA" id="ARBA00022808"/>
    </source>
</evidence>
<dbReference type="SUPFAM" id="SSF48557">
    <property type="entry name" value="L-aspartase-like"/>
    <property type="match status" value="1"/>
</dbReference>
<dbReference type="InterPro" id="IPR005921">
    <property type="entry name" value="HutH"/>
</dbReference>
<dbReference type="GO" id="GO:0019556">
    <property type="term" value="P:L-histidine catabolic process to glutamate and formamide"/>
    <property type="evidence" value="ECO:0007669"/>
    <property type="project" value="UniProtKB-UniPathway"/>
</dbReference>
<dbReference type="NCBIfam" id="TIGR01225">
    <property type="entry name" value="hutH"/>
    <property type="match status" value="1"/>
</dbReference>
<evidence type="ECO:0000313" key="6">
    <source>
        <dbReference type="EMBL" id="QHT01370.1"/>
    </source>
</evidence>
<evidence type="ECO:0000256" key="2">
    <source>
        <dbReference type="ARBA" id="ARBA00012994"/>
    </source>
</evidence>
<organism evidence="6">
    <name type="scientific">viral metagenome</name>
    <dbReference type="NCBI Taxonomy" id="1070528"/>
    <lineage>
        <taxon>unclassified sequences</taxon>
        <taxon>metagenomes</taxon>
        <taxon>organismal metagenomes</taxon>
    </lineage>
</organism>
<sequence>MITVGNKQLSIKKCIQVSKYMHTVKISDSAIARINAARKIVETLVEENRVVYGFTTGFGSLSNKCIQKDKTVQLQQNLIRSHAVGMGTPIAPELVRSMLLIRLVCICNGNSGVRLEVANKIVEALNKNLIPMVPEQGTVGASGDLAPLSHLILGLMGEGKSLDVDTNTYVDTAIVMKKLAIEPIVLLEKEGLALNNGTQFITSHAVFAIHDAMKTFNQSNMIASMSIEALHGTHKAFDPLVHAVKPHTGQIHVANEISGYILEKEEPSDINKTHAAKKVQDAYDLRCIPQIHGSVYDALMFAKKHIETEMNSSNDNPLIFPEHDRIISGGNFHGMYMGMATDLIAYAMSILCNISERRTDRLMNPALNGFLPEFLTENAGLNSGLMIVQYSSAALTSENRQLANPASVGNIPTCNGCESVVSMSGWSCRKARQSVENALTVLALELFSACQALDFTKEKTTTRLHHIHHHIRKHVHHIDSDTYMKPGIDIIVSMLKDDVFRDM</sequence>